<evidence type="ECO:0000259" key="8">
    <source>
        <dbReference type="PROSITE" id="PS50837"/>
    </source>
</evidence>
<dbReference type="PANTHER" id="PTHR45690">
    <property type="entry name" value="NACHT, LRR AND PYD DOMAINS-CONTAINING PROTEIN 12"/>
    <property type="match status" value="1"/>
</dbReference>
<dbReference type="AlphaFoldDB" id="A0A913YBU5"/>
<evidence type="ECO:0000256" key="1">
    <source>
        <dbReference type="ARBA" id="ARBA00004496"/>
    </source>
</evidence>
<keyword evidence="10" id="KW-1185">Reference proteome</keyword>
<proteinExistence type="inferred from homology"/>
<accession>A0A913YBU5</accession>
<dbReference type="InterPro" id="IPR027417">
    <property type="entry name" value="P-loop_NTPase"/>
</dbReference>
<dbReference type="Pfam" id="PF05729">
    <property type="entry name" value="NACHT"/>
    <property type="match status" value="1"/>
</dbReference>
<dbReference type="GO" id="GO:0005524">
    <property type="term" value="F:ATP binding"/>
    <property type="evidence" value="ECO:0007669"/>
    <property type="project" value="UniProtKB-KW"/>
</dbReference>
<evidence type="ECO:0000256" key="4">
    <source>
        <dbReference type="ARBA" id="ARBA00022737"/>
    </source>
</evidence>
<dbReference type="InterPro" id="IPR001611">
    <property type="entry name" value="Leu-rich_rpt"/>
</dbReference>
<evidence type="ECO:0000256" key="6">
    <source>
        <dbReference type="ARBA" id="ARBA00022840"/>
    </source>
</evidence>
<dbReference type="SUPFAM" id="SSF52540">
    <property type="entry name" value="P-loop containing nucleoside triphosphate hydrolases"/>
    <property type="match status" value="1"/>
</dbReference>
<evidence type="ECO:0000256" key="3">
    <source>
        <dbReference type="ARBA" id="ARBA00022490"/>
    </source>
</evidence>
<evidence type="ECO:0000256" key="7">
    <source>
        <dbReference type="SAM" id="Coils"/>
    </source>
</evidence>
<keyword evidence="5" id="KW-0547">Nucleotide-binding</keyword>
<dbReference type="InterPro" id="IPR007111">
    <property type="entry name" value="NACHT_NTPase"/>
</dbReference>
<dbReference type="GeneID" id="110231945"/>
<feature type="coiled-coil region" evidence="7">
    <location>
        <begin position="201"/>
        <end position="248"/>
    </location>
</feature>
<dbReference type="PROSITE" id="PS50837">
    <property type="entry name" value="NACHT"/>
    <property type="match status" value="1"/>
</dbReference>
<organism evidence="9 10">
    <name type="scientific">Exaiptasia diaphana</name>
    <name type="common">Tropical sea anemone</name>
    <name type="synonym">Aiptasia pulchella</name>
    <dbReference type="NCBI Taxonomy" id="2652724"/>
    <lineage>
        <taxon>Eukaryota</taxon>
        <taxon>Metazoa</taxon>
        <taxon>Cnidaria</taxon>
        <taxon>Anthozoa</taxon>
        <taxon>Hexacorallia</taxon>
        <taxon>Actiniaria</taxon>
        <taxon>Aiptasiidae</taxon>
        <taxon>Exaiptasia</taxon>
    </lineage>
</organism>
<dbReference type="Gene3D" id="3.40.50.300">
    <property type="entry name" value="P-loop containing nucleotide triphosphate hydrolases"/>
    <property type="match status" value="1"/>
</dbReference>
<dbReference type="GO" id="GO:0005829">
    <property type="term" value="C:cytosol"/>
    <property type="evidence" value="ECO:0007669"/>
    <property type="project" value="UniProtKB-SubCell"/>
</dbReference>
<dbReference type="EnsemblMetazoa" id="XM_028656969.1">
    <property type="protein sequence ID" value="XP_028512770.1"/>
    <property type="gene ID" value="LOC110231945"/>
</dbReference>
<evidence type="ECO:0000256" key="2">
    <source>
        <dbReference type="ARBA" id="ARBA00008665"/>
    </source>
</evidence>
<dbReference type="Pfam" id="PF18738">
    <property type="entry name" value="HEPN_DZIP3"/>
    <property type="match status" value="1"/>
</dbReference>
<dbReference type="SUPFAM" id="SSF52047">
    <property type="entry name" value="RNI-like"/>
    <property type="match status" value="1"/>
</dbReference>
<dbReference type="Pfam" id="PF13516">
    <property type="entry name" value="LRR_6"/>
    <property type="match status" value="2"/>
</dbReference>
<dbReference type="Proteomes" id="UP000887567">
    <property type="component" value="Unplaced"/>
</dbReference>
<evidence type="ECO:0000313" key="10">
    <source>
        <dbReference type="Proteomes" id="UP000887567"/>
    </source>
</evidence>
<name>A0A913YBU5_EXADI</name>
<keyword evidence="3" id="KW-0963">Cytoplasm</keyword>
<feature type="domain" description="NACHT" evidence="8">
    <location>
        <begin position="370"/>
        <end position="512"/>
    </location>
</feature>
<dbReference type="InterPro" id="IPR041249">
    <property type="entry name" value="HEPN_DZIP3"/>
</dbReference>
<comment type="subcellular location">
    <subcellularLocation>
        <location evidence="1">Cytoplasm</location>
    </subcellularLocation>
</comment>
<evidence type="ECO:0000256" key="5">
    <source>
        <dbReference type="ARBA" id="ARBA00022741"/>
    </source>
</evidence>
<dbReference type="RefSeq" id="XP_028512770.1">
    <property type="nucleotide sequence ID" value="XM_028656969.1"/>
</dbReference>
<protein>
    <recommendedName>
        <fullName evidence="8">NACHT domain-containing protein</fullName>
    </recommendedName>
</protein>
<keyword evidence="7" id="KW-0175">Coiled coil</keyword>
<reference evidence="9" key="1">
    <citation type="submission" date="2022-11" db="UniProtKB">
        <authorList>
            <consortium name="EnsemblMetazoa"/>
        </authorList>
    </citation>
    <scope>IDENTIFICATION</scope>
</reference>
<dbReference type="InterPro" id="IPR032675">
    <property type="entry name" value="LRR_dom_sf"/>
</dbReference>
<keyword evidence="4" id="KW-0677">Repeat</keyword>
<sequence>MATGFTRTPSAREKTNHTRLSRLLVDIGRRVLQDVFDSIHPASTLHGVLNSVQSKLKKLPSNVLNKEQWNILYPSSGVAESKNFEFTLLLTLLRNICSLRPPGTGWKKEPMPTDLSMEADLVRIRLCRNYLAHQVHHALTDDEFEKKWDETEAALNRLGKSKYKTQIQHLKFTSIDHEKDMCFYGLLNSLEDGEVALRSINDTVTKELQTLNEKVDVINETVQGTDQLDNIRHSIENLHEKLDDEYARDNRVNEEEMLQQFKNLHLKLDSFIMSDKEKDRKVQDDSCSSREAKSYSKKLKTAILETTEMQEKPPEGVSVSVVHTSKTDEIFTNLTVHHRQHFSSSKAGKTVTEIKKCSEIFVGGEQDNPKSILVAGKSGVGKTLFSQKLIRDLAAKFISIPDVKFTYLLKFRDLNDLIDKDMNLKDLLNHSPLLDQNTMINDDVMEYFIDHPEKLFIVLDGFDEYTNQNKIDGHFRGRFPNDVQVKMPVSDLVSKLVQKQIMRKATITVTSRVGEAHELDQKIHFDRYVEIAGFSELQVIKYVEKYFQDKSEVMKAKALDKVKGSAPYIEFGSIPFRCFLMCVFIEWEIKNNRDESAPVTLTEFYSNVIKCIERNYNKAILSLKEEDASLAVDKTLDNFAKLAAYLVPKDRFSFSVEDLERLELTEDEIFHIKKSNLLFRYPVSSNSPFNPRYVYSFTHFTIQEFFYAWQLMKMEAMPQQGIQHDMVCIFLSGLFGIHRKVDSMVKLLNHLAGQVQVHNKDRQRVYSLRCLYEFGQDQEFTIDELTSNRYYRYWDDTIARKIKLDGVTDTDCSAVAMLINNHPVTLSSPPQPRALHIFKSSITCFGLKTLLPPLTKPTCNIATLELSDCQLDDRCVECLSQYLSQTKLTMLKLGNNEITDLGVIDIVNHCSSSLQYLHLVGNNITDNGVEYIVSQCQSSITGLYLSNNEITDVGVNHIMERCPSTLTSLTLLNNPVSEKCRNDAQQFFKGIDHFLI</sequence>
<dbReference type="OrthoDB" id="5985050at2759"/>
<comment type="similarity">
    <text evidence="2">Belongs to the NLRP family.</text>
</comment>
<dbReference type="PANTHER" id="PTHR45690:SF19">
    <property type="entry name" value="NACHT, LRR AND PYD DOMAINS-CONTAINING PROTEIN 3"/>
    <property type="match status" value="1"/>
</dbReference>
<dbReference type="Gene3D" id="3.80.10.10">
    <property type="entry name" value="Ribonuclease Inhibitor"/>
    <property type="match status" value="1"/>
</dbReference>
<keyword evidence="6" id="KW-0067">ATP-binding</keyword>
<dbReference type="InterPro" id="IPR050637">
    <property type="entry name" value="NLRP_innate_immun_reg"/>
</dbReference>
<evidence type="ECO:0000313" key="9">
    <source>
        <dbReference type="EnsemblMetazoa" id="XP_028512770.1"/>
    </source>
</evidence>